<dbReference type="GO" id="GO:0005829">
    <property type="term" value="C:cytosol"/>
    <property type="evidence" value="ECO:0007669"/>
    <property type="project" value="TreeGrafter"/>
</dbReference>
<sequence>MTRVKSICVFCGASNGKNPEHMENAIAFGKMMAERGIALVYGGGRIGLMGAVADAVMKNGGKVIGIIPAHLDDIEVGHKGLTELIVCKSMYERKVEMFKRSDAFVTLAGGLGSLDEAFEALTLRQLGIHDKPLVFLNALGYWDKCLDMIDGIIEDGFARESNRNLFTVAGTLDQVFEQLEAEPAPKFDPREKLL</sequence>
<dbReference type="Pfam" id="PF03641">
    <property type="entry name" value="Lysine_decarbox"/>
    <property type="match status" value="1"/>
</dbReference>
<dbReference type="InterPro" id="IPR031100">
    <property type="entry name" value="LOG_fam"/>
</dbReference>
<keyword evidence="3" id="KW-0378">Hydrolase</keyword>
<dbReference type="SUPFAM" id="SSF102405">
    <property type="entry name" value="MCP/YpsA-like"/>
    <property type="match status" value="1"/>
</dbReference>
<dbReference type="PANTHER" id="PTHR31223">
    <property type="entry name" value="LOG FAMILY PROTEIN YJL055W"/>
    <property type="match status" value="1"/>
</dbReference>
<organism evidence="4 5">
    <name type="scientific">Thalassospira lucentensis</name>
    <dbReference type="NCBI Taxonomy" id="168935"/>
    <lineage>
        <taxon>Bacteria</taxon>
        <taxon>Pseudomonadati</taxon>
        <taxon>Pseudomonadota</taxon>
        <taxon>Alphaproteobacteria</taxon>
        <taxon>Rhodospirillales</taxon>
        <taxon>Thalassospiraceae</taxon>
        <taxon>Thalassospira</taxon>
    </lineage>
</organism>
<dbReference type="Gene3D" id="3.40.50.450">
    <property type="match status" value="1"/>
</dbReference>
<dbReference type="EMBL" id="LPVY01000021">
    <property type="protein sequence ID" value="KZB62247.1"/>
    <property type="molecule type" value="Genomic_DNA"/>
</dbReference>
<accession>A0A154L2L5</accession>
<evidence type="ECO:0000313" key="5">
    <source>
        <dbReference type="Proteomes" id="UP000076335"/>
    </source>
</evidence>
<dbReference type="GO" id="GO:0009691">
    <property type="term" value="P:cytokinin biosynthetic process"/>
    <property type="evidence" value="ECO:0007669"/>
    <property type="project" value="UniProtKB-UniRule"/>
</dbReference>
<keyword evidence="3" id="KW-0203">Cytokinin biosynthesis</keyword>
<evidence type="ECO:0000256" key="2">
    <source>
        <dbReference type="ARBA" id="ARBA00006763"/>
    </source>
</evidence>
<comment type="catalytic activity">
    <reaction evidence="1">
        <text>AMP + H2O = D-ribose 5-phosphate + adenine</text>
        <dbReference type="Rhea" id="RHEA:20129"/>
        <dbReference type="ChEBI" id="CHEBI:15377"/>
        <dbReference type="ChEBI" id="CHEBI:16708"/>
        <dbReference type="ChEBI" id="CHEBI:78346"/>
        <dbReference type="ChEBI" id="CHEBI:456215"/>
        <dbReference type="EC" id="3.2.2.4"/>
    </reaction>
</comment>
<reference evidence="4 5" key="1">
    <citation type="submission" date="2015-12" db="EMBL/GenBank/DDBJ databases">
        <title>Genome sequence of Thalassospira lucentensis MCCC 1A02072.</title>
        <authorList>
            <person name="Lu L."/>
            <person name="Lai Q."/>
            <person name="Shao Z."/>
            <person name="Qian P."/>
        </authorList>
    </citation>
    <scope>NUCLEOTIDE SEQUENCE [LARGE SCALE GENOMIC DNA]</scope>
    <source>
        <strain evidence="4 5">MCCC 1A02072</strain>
    </source>
</reference>
<evidence type="ECO:0000256" key="3">
    <source>
        <dbReference type="RuleBase" id="RU363015"/>
    </source>
</evidence>
<comment type="similarity">
    <text evidence="2 3">Belongs to the LOG family.</text>
</comment>
<dbReference type="Proteomes" id="UP000076335">
    <property type="component" value="Unassembled WGS sequence"/>
</dbReference>
<dbReference type="EC" id="3.2.2.n1" evidence="3"/>
<dbReference type="AlphaFoldDB" id="A0A154L2L5"/>
<name>A0A154L2L5_9PROT</name>
<evidence type="ECO:0000256" key="1">
    <source>
        <dbReference type="ARBA" id="ARBA00000274"/>
    </source>
</evidence>
<dbReference type="PANTHER" id="PTHR31223:SF70">
    <property type="entry name" value="LOG FAMILY PROTEIN YJL055W"/>
    <property type="match status" value="1"/>
</dbReference>
<dbReference type="OrthoDB" id="9801098at2"/>
<dbReference type="RefSeq" id="WP_062952823.1">
    <property type="nucleotide sequence ID" value="NZ_LPVY01000021.1"/>
</dbReference>
<dbReference type="NCBIfam" id="TIGR00730">
    <property type="entry name" value="Rossman fold protein, TIGR00730 family"/>
    <property type="match status" value="1"/>
</dbReference>
<protein>
    <recommendedName>
        <fullName evidence="3">Cytokinin riboside 5'-monophosphate phosphoribohydrolase</fullName>
        <ecNumber evidence="3">3.2.2.n1</ecNumber>
    </recommendedName>
</protein>
<comment type="caution">
    <text evidence="4">The sequence shown here is derived from an EMBL/GenBank/DDBJ whole genome shotgun (WGS) entry which is preliminary data.</text>
</comment>
<gene>
    <name evidence="4" type="ORF">AUP42_04675</name>
</gene>
<dbReference type="InterPro" id="IPR005269">
    <property type="entry name" value="LOG"/>
</dbReference>
<evidence type="ECO:0000313" key="4">
    <source>
        <dbReference type="EMBL" id="KZB62247.1"/>
    </source>
</evidence>
<dbReference type="GO" id="GO:0008714">
    <property type="term" value="F:AMP nucleosidase activity"/>
    <property type="evidence" value="ECO:0007669"/>
    <property type="project" value="UniProtKB-EC"/>
</dbReference>
<proteinExistence type="inferred from homology"/>